<dbReference type="InterPro" id="IPR011075">
    <property type="entry name" value="TetR_C"/>
</dbReference>
<feature type="DNA-binding region" description="H-T-H motif" evidence="4">
    <location>
        <begin position="28"/>
        <end position="47"/>
    </location>
</feature>
<dbReference type="GO" id="GO:0003677">
    <property type="term" value="F:DNA binding"/>
    <property type="evidence" value="ECO:0007669"/>
    <property type="project" value="UniProtKB-UniRule"/>
</dbReference>
<gene>
    <name evidence="6" type="ORF">EJ995_01870</name>
</gene>
<organism evidence="6 7">
    <name type="scientific">Nonlabens ponticola</name>
    <dbReference type="NCBI Taxonomy" id="2496866"/>
    <lineage>
        <taxon>Bacteria</taxon>
        <taxon>Pseudomonadati</taxon>
        <taxon>Bacteroidota</taxon>
        <taxon>Flavobacteriia</taxon>
        <taxon>Flavobacteriales</taxon>
        <taxon>Flavobacteriaceae</taxon>
        <taxon>Nonlabens</taxon>
    </lineage>
</organism>
<feature type="domain" description="HTH tetR-type" evidence="5">
    <location>
        <begin position="5"/>
        <end position="65"/>
    </location>
</feature>
<sequence length="196" mass="22328">MRNPEHTRELIIKTSADLFNTQGYKSTSLRDITKATGLTKGAIYKHFKNKEHLERAALKRLATTMFNILGTQIKEAKSYQEKMDVVFKFFENYLIEPPYAGGCPLLNSAVEVDDKDSIMRDKTRLMLQKLKDSIIKIMHNGKNHGQIKQETNIEQMCYVFIATLEGAIMLSKLEGTNDAMQHCVASLKQLNNNILT</sequence>
<dbReference type="SUPFAM" id="SSF48498">
    <property type="entry name" value="Tetracyclin repressor-like, C-terminal domain"/>
    <property type="match status" value="1"/>
</dbReference>
<dbReference type="PANTHER" id="PTHR47506:SF3">
    <property type="entry name" value="HTH-TYPE TRANSCRIPTIONAL REGULATOR LMRA"/>
    <property type="match status" value="1"/>
</dbReference>
<dbReference type="EMBL" id="CP034549">
    <property type="protein sequence ID" value="AZQ43037.1"/>
    <property type="molecule type" value="Genomic_DNA"/>
</dbReference>
<dbReference type="PROSITE" id="PS50977">
    <property type="entry name" value="HTH_TETR_2"/>
    <property type="match status" value="1"/>
</dbReference>
<name>A0A3S9MV36_9FLAO</name>
<evidence type="ECO:0000256" key="4">
    <source>
        <dbReference type="PROSITE-ProRule" id="PRU00335"/>
    </source>
</evidence>
<proteinExistence type="predicted"/>
<dbReference type="Proteomes" id="UP000279600">
    <property type="component" value="Chromosome"/>
</dbReference>
<protein>
    <submittedName>
        <fullName evidence="6">TetR/AcrR family transcriptional regulator</fullName>
    </submittedName>
</protein>
<dbReference type="KEGG" id="noj:EJ995_01870"/>
<evidence type="ECO:0000259" key="5">
    <source>
        <dbReference type="PROSITE" id="PS50977"/>
    </source>
</evidence>
<evidence type="ECO:0000313" key="7">
    <source>
        <dbReference type="Proteomes" id="UP000279600"/>
    </source>
</evidence>
<dbReference type="SUPFAM" id="SSF46689">
    <property type="entry name" value="Homeodomain-like"/>
    <property type="match status" value="1"/>
</dbReference>
<keyword evidence="1" id="KW-0805">Transcription regulation</keyword>
<dbReference type="OrthoDB" id="9798857at2"/>
<evidence type="ECO:0000256" key="1">
    <source>
        <dbReference type="ARBA" id="ARBA00023015"/>
    </source>
</evidence>
<keyword evidence="3" id="KW-0804">Transcription</keyword>
<dbReference type="AlphaFoldDB" id="A0A3S9MV36"/>
<dbReference type="PANTHER" id="PTHR47506">
    <property type="entry name" value="TRANSCRIPTIONAL REGULATORY PROTEIN"/>
    <property type="match status" value="1"/>
</dbReference>
<keyword evidence="7" id="KW-1185">Reference proteome</keyword>
<dbReference type="InterPro" id="IPR009057">
    <property type="entry name" value="Homeodomain-like_sf"/>
</dbReference>
<reference evidence="6 7" key="1">
    <citation type="submission" date="2018-12" db="EMBL/GenBank/DDBJ databases">
        <title>Complete genome of Nonlabens sp. MJ115.</title>
        <authorList>
            <person name="Choi H.S."/>
            <person name="Jung J."/>
        </authorList>
    </citation>
    <scope>NUCLEOTIDE SEQUENCE [LARGE SCALE GENOMIC DNA]</scope>
    <source>
        <strain evidence="6 7">MJ115</strain>
    </source>
</reference>
<evidence type="ECO:0000256" key="3">
    <source>
        <dbReference type="ARBA" id="ARBA00023163"/>
    </source>
</evidence>
<keyword evidence="2 4" id="KW-0238">DNA-binding</keyword>
<dbReference type="Gene3D" id="1.10.357.10">
    <property type="entry name" value="Tetracycline Repressor, domain 2"/>
    <property type="match status" value="1"/>
</dbReference>
<evidence type="ECO:0000313" key="6">
    <source>
        <dbReference type="EMBL" id="AZQ43037.1"/>
    </source>
</evidence>
<dbReference type="Pfam" id="PF00440">
    <property type="entry name" value="TetR_N"/>
    <property type="match status" value="1"/>
</dbReference>
<dbReference type="PROSITE" id="PS01081">
    <property type="entry name" value="HTH_TETR_1"/>
    <property type="match status" value="1"/>
</dbReference>
<dbReference type="InterPro" id="IPR036271">
    <property type="entry name" value="Tet_transcr_reg_TetR-rel_C_sf"/>
</dbReference>
<dbReference type="InterPro" id="IPR001647">
    <property type="entry name" value="HTH_TetR"/>
</dbReference>
<evidence type="ECO:0000256" key="2">
    <source>
        <dbReference type="ARBA" id="ARBA00023125"/>
    </source>
</evidence>
<dbReference type="InterPro" id="IPR023772">
    <property type="entry name" value="DNA-bd_HTH_TetR-type_CS"/>
</dbReference>
<dbReference type="Pfam" id="PF16925">
    <property type="entry name" value="TetR_C_13"/>
    <property type="match status" value="1"/>
</dbReference>
<dbReference type="RefSeq" id="WP_126445053.1">
    <property type="nucleotide sequence ID" value="NZ_CP034549.1"/>
</dbReference>
<dbReference type="PRINTS" id="PR00455">
    <property type="entry name" value="HTHTETR"/>
</dbReference>
<accession>A0A3S9MV36</accession>